<comment type="caution">
    <text evidence="9">The sequence shown here is derived from an EMBL/GenBank/DDBJ whole genome shotgun (WGS) entry which is preliminary data.</text>
</comment>
<dbReference type="EMBL" id="LBWB01000039">
    <property type="protein sequence ID" value="KKQ98329.1"/>
    <property type="molecule type" value="Genomic_DNA"/>
</dbReference>
<evidence type="ECO:0000256" key="4">
    <source>
        <dbReference type="ARBA" id="ARBA00022723"/>
    </source>
</evidence>
<evidence type="ECO:0000259" key="8">
    <source>
        <dbReference type="Pfam" id="PF13186"/>
    </source>
</evidence>
<dbReference type="Pfam" id="PF13186">
    <property type="entry name" value="SPASM"/>
    <property type="match status" value="1"/>
</dbReference>
<evidence type="ECO:0000256" key="2">
    <source>
        <dbReference type="ARBA" id="ARBA00022485"/>
    </source>
</evidence>
<feature type="domain" description="Radical SAM core" evidence="7">
    <location>
        <begin position="27"/>
        <end position="159"/>
    </location>
</feature>
<accession>A0A0G0PJR9</accession>
<dbReference type="GO" id="GO:0046872">
    <property type="term" value="F:metal ion binding"/>
    <property type="evidence" value="ECO:0007669"/>
    <property type="project" value="UniProtKB-KW"/>
</dbReference>
<keyword evidence="4" id="KW-0479">Metal-binding</keyword>
<dbReference type="SFLD" id="SFLDS00029">
    <property type="entry name" value="Radical_SAM"/>
    <property type="match status" value="1"/>
</dbReference>
<evidence type="ECO:0000256" key="6">
    <source>
        <dbReference type="ARBA" id="ARBA00023014"/>
    </source>
</evidence>
<name>A0A0G0PJR9_9BACT</name>
<keyword evidence="2" id="KW-0004">4Fe-4S</keyword>
<keyword evidence="6" id="KW-0411">Iron-sulfur</keyword>
<organism evidence="9 10">
    <name type="scientific">Candidatus Woesebacteria bacterium GW2011_GWB1_39_12</name>
    <dbReference type="NCBI Taxonomy" id="1618574"/>
    <lineage>
        <taxon>Bacteria</taxon>
        <taxon>Candidatus Woeseibacteriota</taxon>
    </lineage>
</organism>
<dbReference type="GO" id="GO:0051536">
    <property type="term" value="F:iron-sulfur cluster binding"/>
    <property type="evidence" value="ECO:0007669"/>
    <property type="project" value="UniProtKB-KW"/>
</dbReference>
<evidence type="ECO:0000313" key="10">
    <source>
        <dbReference type="Proteomes" id="UP000033881"/>
    </source>
</evidence>
<evidence type="ECO:0000259" key="7">
    <source>
        <dbReference type="Pfam" id="PF04055"/>
    </source>
</evidence>
<dbReference type="InterPro" id="IPR034391">
    <property type="entry name" value="AdoMet-like_SPASM_containing"/>
</dbReference>
<keyword evidence="3" id="KW-0949">S-adenosyl-L-methionine</keyword>
<dbReference type="Pfam" id="PF04055">
    <property type="entry name" value="Radical_SAM"/>
    <property type="match status" value="1"/>
</dbReference>
<dbReference type="PANTHER" id="PTHR11228:SF7">
    <property type="entry name" value="PQQA PEPTIDE CYCLASE"/>
    <property type="match status" value="1"/>
</dbReference>
<evidence type="ECO:0000256" key="3">
    <source>
        <dbReference type="ARBA" id="ARBA00022691"/>
    </source>
</evidence>
<protein>
    <submittedName>
        <fullName evidence="9">Molybdopterin cofactor synthesis protein MoaA</fullName>
    </submittedName>
</protein>
<dbReference type="STRING" id="1618574.UT24_C0039G0012"/>
<dbReference type="Proteomes" id="UP000033881">
    <property type="component" value="Unassembled WGS sequence"/>
</dbReference>
<dbReference type="SFLD" id="SFLDG01067">
    <property type="entry name" value="SPASM/twitch_domain_containing"/>
    <property type="match status" value="1"/>
</dbReference>
<evidence type="ECO:0000256" key="5">
    <source>
        <dbReference type="ARBA" id="ARBA00023004"/>
    </source>
</evidence>
<dbReference type="SUPFAM" id="SSF102114">
    <property type="entry name" value="Radical SAM enzymes"/>
    <property type="match status" value="1"/>
</dbReference>
<reference evidence="9 10" key="1">
    <citation type="journal article" date="2015" name="Nature">
        <title>rRNA introns, odd ribosomes, and small enigmatic genomes across a large radiation of phyla.</title>
        <authorList>
            <person name="Brown C.T."/>
            <person name="Hug L.A."/>
            <person name="Thomas B.C."/>
            <person name="Sharon I."/>
            <person name="Castelle C.J."/>
            <person name="Singh A."/>
            <person name="Wilkins M.J."/>
            <person name="Williams K.H."/>
            <person name="Banfield J.F."/>
        </authorList>
    </citation>
    <scope>NUCLEOTIDE SEQUENCE [LARGE SCALE GENOMIC DNA]</scope>
</reference>
<comment type="cofactor">
    <cofactor evidence="1">
        <name>[4Fe-4S] cluster</name>
        <dbReference type="ChEBI" id="CHEBI:49883"/>
    </cofactor>
</comment>
<dbReference type="InterPro" id="IPR058240">
    <property type="entry name" value="rSAM_sf"/>
</dbReference>
<gene>
    <name evidence="9" type="ORF">UT24_C0039G0012</name>
</gene>
<dbReference type="GO" id="GO:0003824">
    <property type="term" value="F:catalytic activity"/>
    <property type="evidence" value="ECO:0007669"/>
    <property type="project" value="InterPro"/>
</dbReference>
<proteinExistence type="predicted"/>
<dbReference type="PANTHER" id="PTHR11228">
    <property type="entry name" value="RADICAL SAM DOMAIN PROTEIN"/>
    <property type="match status" value="1"/>
</dbReference>
<evidence type="ECO:0000256" key="1">
    <source>
        <dbReference type="ARBA" id="ARBA00001966"/>
    </source>
</evidence>
<keyword evidence="5" id="KW-0408">Iron</keyword>
<sequence length="319" mass="36439">MSIDNPRWPTQEELIPARAPEQILLDVTNRCPLSCKRCPQPILRTQLNYRPGDMSFELFQTLANQISERTILTITGDGEPLVVTKLPEMVKYATDRKVAVRVITSGLIMSEKTTRQLIEANISFIDFSLDAATKESYDQVRLDSNFDKVMGHVNRFLELRTEIQGEEPETKVLVNMIDQPETHHEIPAFFNMWKDKVDRIYVRPLHSVANFIPLDNMSGTGNSVDRIPCRVLYDRLVVDHLGNVFFCPLGWGRKEAIVGNITNETIQQIWNGQKLNNIRESHINHVISGGVLCYNCPDWKSFGWGNSSGKHLNELMDKD</sequence>
<evidence type="ECO:0000313" key="9">
    <source>
        <dbReference type="EMBL" id="KKQ98329.1"/>
    </source>
</evidence>
<dbReference type="SFLD" id="SFLDG01387">
    <property type="entry name" value="BtrN-like_SPASM_domain_contain"/>
    <property type="match status" value="1"/>
</dbReference>
<dbReference type="InterPro" id="IPR050377">
    <property type="entry name" value="Radical_SAM_PqqE_MftC-like"/>
</dbReference>
<dbReference type="AlphaFoldDB" id="A0A0G0PJR9"/>
<dbReference type="Gene3D" id="3.20.20.70">
    <property type="entry name" value="Aldolase class I"/>
    <property type="match status" value="1"/>
</dbReference>
<dbReference type="InterPro" id="IPR007197">
    <property type="entry name" value="rSAM"/>
</dbReference>
<dbReference type="InterPro" id="IPR013785">
    <property type="entry name" value="Aldolase_TIM"/>
</dbReference>
<dbReference type="CDD" id="cd21109">
    <property type="entry name" value="SPASM"/>
    <property type="match status" value="1"/>
</dbReference>
<dbReference type="InterPro" id="IPR023885">
    <property type="entry name" value="4Fe4S-binding_SPASM_dom"/>
</dbReference>
<feature type="domain" description="4Fe4S-binding SPASM" evidence="8">
    <location>
        <begin position="229"/>
        <end position="297"/>
    </location>
</feature>